<dbReference type="InterPro" id="IPR019369">
    <property type="entry name" value="Efm5/EEF1AKMT1"/>
</dbReference>
<keyword evidence="6" id="KW-1185">Reference proteome</keyword>
<dbReference type="InterPro" id="IPR029063">
    <property type="entry name" value="SAM-dependent_MTases_sf"/>
</dbReference>
<evidence type="ECO:0000313" key="6">
    <source>
        <dbReference type="Proteomes" id="UP000031366"/>
    </source>
</evidence>
<dbReference type="GO" id="GO:0005737">
    <property type="term" value="C:cytoplasm"/>
    <property type="evidence" value="ECO:0007669"/>
    <property type="project" value="UniProtKB-SubCell"/>
</dbReference>
<dbReference type="GO" id="GO:0003676">
    <property type="term" value="F:nucleic acid binding"/>
    <property type="evidence" value="ECO:0007669"/>
    <property type="project" value="InterPro"/>
</dbReference>
<reference evidence="5 6" key="1">
    <citation type="journal article" date="2015" name="Infect. Genet. Evol.">
        <title>Genomic sequences of six botulinum neurotoxin-producing strains representing three clostridial species illustrate the mobility and diversity of botulinum neurotoxin genes.</title>
        <authorList>
            <person name="Smith T.J."/>
            <person name="Hill K.K."/>
            <person name="Xie G."/>
            <person name="Foley B.T."/>
            <person name="Williamson C.H."/>
            <person name="Foster J.T."/>
            <person name="Johnson S.L."/>
            <person name="Chertkov O."/>
            <person name="Teshima H."/>
            <person name="Gibbons H.S."/>
            <person name="Johnsky L.A."/>
            <person name="Karavis M.A."/>
            <person name="Smith L.A."/>
        </authorList>
    </citation>
    <scope>NUCLEOTIDE SEQUENCE [LARGE SCALE GENOMIC DNA]</scope>
    <source>
        <strain evidence="5 6">CDC 2741</strain>
    </source>
</reference>
<dbReference type="EMBL" id="AYSO01000020">
    <property type="protein sequence ID" value="KIE44358.1"/>
    <property type="molecule type" value="Genomic_DNA"/>
</dbReference>
<comment type="subcellular location">
    <subcellularLocation>
        <location evidence="1">Cytoplasm</location>
    </subcellularLocation>
</comment>
<accession>A0A0C1TYE2</accession>
<dbReference type="InterPro" id="IPR041370">
    <property type="entry name" value="Mlase_EEF1AKMT1/ZCCHC4"/>
</dbReference>
<protein>
    <submittedName>
        <fullName evidence="5">Putative N6-adenine methyltransferase family protein</fullName>
    </submittedName>
</protein>
<dbReference type="AlphaFoldDB" id="A0A0C1TYE2"/>
<dbReference type="Pfam" id="PF10237">
    <property type="entry name" value="N6-adenineMlase"/>
    <property type="match status" value="1"/>
</dbReference>
<dbReference type="GO" id="GO:0032259">
    <property type="term" value="P:methylation"/>
    <property type="evidence" value="ECO:0007669"/>
    <property type="project" value="UniProtKB-KW"/>
</dbReference>
<dbReference type="Gene3D" id="3.40.50.150">
    <property type="entry name" value="Vaccinia Virus protein VP39"/>
    <property type="match status" value="1"/>
</dbReference>
<comment type="caution">
    <text evidence="5">The sequence shown here is derived from an EMBL/GenBank/DDBJ whole genome shotgun (WGS) entry which is preliminary data.</text>
</comment>
<evidence type="ECO:0000256" key="3">
    <source>
        <dbReference type="ARBA" id="ARBA00022603"/>
    </source>
</evidence>
<dbReference type="Proteomes" id="UP000031366">
    <property type="component" value="Unassembled WGS sequence"/>
</dbReference>
<dbReference type="OrthoDB" id="9925253at2"/>
<dbReference type="SUPFAM" id="SSF53335">
    <property type="entry name" value="S-adenosyl-L-methionine-dependent methyltransferases"/>
    <property type="match status" value="1"/>
</dbReference>
<organism evidence="5 6">
    <name type="scientific">Clostridium argentinense CDC 2741</name>
    <dbReference type="NCBI Taxonomy" id="1418104"/>
    <lineage>
        <taxon>Bacteria</taxon>
        <taxon>Bacillati</taxon>
        <taxon>Bacillota</taxon>
        <taxon>Clostridia</taxon>
        <taxon>Eubacteriales</taxon>
        <taxon>Clostridiaceae</taxon>
        <taxon>Clostridium</taxon>
    </lineage>
</organism>
<evidence type="ECO:0000256" key="4">
    <source>
        <dbReference type="ARBA" id="ARBA00022679"/>
    </source>
</evidence>
<keyword evidence="2" id="KW-0963">Cytoplasm</keyword>
<dbReference type="RefSeq" id="WP_039636062.1">
    <property type="nucleotide sequence ID" value="NZ_AYSO01000020.1"/>
</dbReference>
<keyword evidence="3 5" id="KW-0489">Methyltransferase</keyword>
<dbReference type="InterPro" id="IPR002052">
    <property type="entry name" value="DNA_methylase_N6_adenine_CS"/>
</dbReference>
<keyword evidence="4 5" id="KW-0808">Transferase</keyword>
<dbReference type="PANTHER" id="PTHR13200">
    <property type="entry name" value="EEF1A LYSINE METHYLTRANSFERASE 1"/>
    <property type="match status" value="1"/>
</dbReference>
<evidence type="ECO:0000256" key="1">
    <source>
        <dbReference type="ARBA" id="ARBA00004496"/>
    </source>
</evidence>
<dbReference type="PANTHER" id="PTHR13200:SF0">
    <property type="entry name" value="EEF1A LYSINE METHYLTRANSFERASE 1"/>
    <property type="match status" value="1"/>
</dbReference>
<dbReference type="PROSITE" id="PS00092">
    <property type="entry name" value="N6_MTASE"/>
    <property type="match status" value="1"/>
</dbReference>
<evidence type="ECO:0000256" key="2">
    <source>
        <dbReference type="ARBA" id="ARBA00022490"/>
    </source>
</evidence>
<evidence type="ECO:0000313" key="5">
    <source>
        <dbReference type="EMBL" id="KIE44358.1"/>
    </source>
</evidence>
<dbReference type="GO" id="GO:0016279">
    <property type="term" value="F:protein-lysine N-methyltransferase activity"/>
    <property type="evidence" value="ECO:0007669"/>
    <property type="project" value="InterPro"/>
</dbReference>
<sequence length="455" mass="53537">MEEKGVFATTEDIASAAELIYENEKPNILSYKVFNIWNIISLVNFGCIKNTDKVLSICSEVDTIIWAISYIYKPEKLISNKINLDEKINNIELLYNEKWENISGLLTGYLHTQPIFLNENIDNIEYKNERFDVFVAGFINTNEKIIEIPISRFDIRMGIEYEMFEKLLIKSKDLLEKDGVLLILSTPAWVLKAWTLIHEFGLQLEYDNYRLYTDNHRNANVFIWLKFIKKEKDFNVNLQKRNVLSLMKDNGIDRLFAHRNNLRFPYVELSYNNSESYIKLNQNLEYMQYFFSNETTLNLAELCEGYTACLVTPSIAQYAYKTNKNVVLFERDNRFRENKGLKFVKYDLNTGLTKFIQNKYRKKFDRVICDPPFNINLNTLAKDIAELLKESNNSVVYIIFPDSRKISLVNAMKTESLLLSKKNININIEYAKPPKIVRIYGKQAIQLYKFTYNKQ</sequence>
<gene>
    <name evidence="5" type="ORF">U732_301</name>
</gene>
<name>A0A0C1TYE2_9CLOT</name>
<proteinExistence type="predicted"/>